<dbReference type="InterPro" id="IPR000944">
    <property type="entry name" value="Tscrpt_reg_Rrf2"/>
</dbReference>
<accession>A0A1F5AAI4</accession>
<dbReference type="STRING" id="1797291.A2V47_01675"/>
<dbReference type="SUPFAM" id="SSF46785">
    <property type="entry name" value="Winged helix' DNA-binding domain"/>
    <property type="match status" value="1"/>
</dbReference>
<dbReference type="PROSITE" id="PS51197">
    <property type="entry name" value="HTH_RRF2_2"/>
    <property type="match status" value="1"/>
</dbReference>
<dbReference type="InterPro" id="IPR036388">
    <property type="entry name" value="WH-like_DNA-bd_sf"/>
</dbReference>
<dbReference type="NCBIfam" id="TIGR00738">
    <property type="entry name" value="rrf2_super"/>
    <property type="match status" value="1"/>
</dbReference>
<proteinExistence type="predicted"/>
<keyword evidence="1" id="KW-0238">DNA-binding</keyword>
<dbReference type="InterPro" id="IPR036390">
    <property type="entry name" value="WH_DNA-bd_sf"/>
</dbReference>
<dbReference type="Proteomes" id="UP000177701">
    <property type="component" value="Unassembled WGS sequence"/>
</dbReference>
<dbReference type="AlphaFoldDB" id="A0A1F5AAI4"/>
<dbReference type="GO" id="GO:0003700">
    <property type="term" value="F:DNA-binding transcription factor activity"/>
    <property type="evidence" value="ECO:0007669"/>
    <property type="project" value="TreeGrafter"/>
</dbReference>
<evidence type="ECO:0000313" key="2">
    <source>
        <dbReference type="EMBL" id="OGD15552.1"/>
    </source>
</evidence>
<reference evidence="2 3" key="1">
    <citation type="journal article" date="2016" name="Nat. Commun.">
        <title>Thousands of microbial genomes shed light on interconnected biogeochemical processes in an aquifer system.</title>
        <authorList>
            <person name="Anantharaman K."/>
            <person name="Brown C.T."/>
            <person name="Hug L.A."/>
            <person name="Sharon I."/>
            <person name="Castelle C.J."/>
            <person name="Probst A.J."/>
            <person name="Thomas B.C."/>
            <person name="Singh A."/>
            <person name="Wilkins M.J."/>
            <person name="Karaoz U."/>
            <person name="Brodie E.L."/>
            <person name="Williams K.H."/>
            <person name="Hubbard S.S."/>
            <person name="Banfield J.F."/>
        </authorList>
    </citation>
    <scope>NUCLEOTIDE SEQUENCE [LARGE SCALE GENOMIC DNA]</scope>
</reference>
<evidence type="ECO:0008006" key="4">
    <source>
        <dbReference type="Google" id="ProtNLM"/>
    </source>
</evidence>
<comment type="caution">
    <text evidence="2">The sequence shown here is derived from an EMBL/GenBank/DDBJ whole genome shotgun (WGS) entry which is preliminary data.</text>
</comment>
<dbReference type="Gene3D" id="1.10.10.10">
    <property type="entry name" value="Winged helix-like DNA-binding domain superfamily/Winged helix DNA-binding domain"/>
    <property type="match status" value="1"/>
</dbReference>
<dbReference type="EMBL" id="MEYH01000053">
    <property type="protein sequence ID" value="OGD15552.1"/>
    <property type="molecule type" value="Genomic_DNA"/>
</dbReference>
<dbReference type="PANTHER" id="PTHR33221:SF5">
    <property type="entry name" value="HTH-TYPE TRANSCRIPTIONAL REGULATOR ISCR"/>
    <property type="match status" value="1"/>
</dbReference>
<gene>
    <name evidence="2" type="ORF">A2V47_01675</name>
</gene>
<dbReference type="PANTHER" id="PTHR33221">
    <property type="entry name" value="WINGED HELIX-TURN-HELIX TRANSCRIPTIONAL REGULATOR, RRF2 FAMILY"/>
    <property type="match status" value="1"/>
</dbReference>
<dbReference type="GO" id="GO:0005829">
    <property type="term" value="C:cytosol"/>
    <property type="evidence" value="ECO:0007669"/>
    <property type="project" value="TreeGrafter"/>
</dbReference>
<organism evidence="2 3">
    <name type="scientific">Candidatus Sediminicultor quintus</name>
    <dbReference type="NCBI Taxonomy" id="1797291"/>
    <lineage>
        <taxon>Bacteria</taxon>
        <taxon>Pseudomonadati</taxon>
        <taxon>Atribacterota</taxon>
        <taxon>Candidatus Phoenicimicrobiia</taxon>
        <taxon>Candidatus Pheonicimicrobiales</taxon>
        <taxon>Candidatus Phoenicimicrobiaceae</taxon>
        <taxon>Candidatus Sediminicultor</taxon>
    </lineage>
</organism>
<evidence type="ECO:0000256" key="1">
    <source>
        <dbReference type="ARBA" id="ARBA00023125"/>
    </source>
</evidence>
<dbReference type="GO" id="GO:0003677">
    <property type="term" value="F:DNA binding"/>
    <property type="evidence" value="ECO:0007669"/>
    <property type="project" value="UniProtKB-KW"/>
</dbReference>
<sequence>MKLSTRGRYALRAMIDLAQNQYNNLQPISLRDISLRQDISLQYLEQLFNKLKKADLVKSTRGAGGGYLLAKEAERINAGNIIRAVEGPIVLVDCILAGKKINKDSPKRCKKIEDCTIRVLLEEVTQRINQTLDAVSLKDLCKIAQKIKEGQKDER</sequence>
<evidence type="ECO:0000313" key="3">
    <source>
        <dbReference type="Proteomes" id="UP000177701"/>
    </source>
</evidence>
<protein>
    <recommendedName>
        <fullName evidence="4">Rrf2 family transcriptional regulator</fullName>
    </recommendedName>
</protein>
<dbReference type="Pfam" id="PF02082">
    <property type="entry name" value="Rrf2"/>
    <property type="match status" value="1"/>
</dbReference>
<name>A0A1F5AAI4_9BACT</name>